<evidence type="ECO:0000256" key="5">
    <source>
        <dbReference type="ARBA" id="ARBA00022692"/>
    </source>
</evidence>
<dbReference type="InterPro" id="IPR037673">
    <property type="entry name" value="MSC/AndL"/>
</dbReference>
<dbReference type="AlphaFoldDB" id="A0A6M0H217"/>
<dbReference type="GO" id="GO:0008381">
    <property type="term" value="F:mechanosensitive monoatomic ion channel activity"/>
    <property type="evidence" value="ECO:0007669"/>
    <property type="project" value="UniProtKB-UniRule"/>
</dbReference>
<dbReference type="InterPro" id="IPR036019">
    <property type="entry name" value="MscL_channel"/>
</dbReference>
<evidence type="ECO:0000256" key="1">
    <source>
        <dbReference type="ARBA" id="ARBA00004651"/>
    </source>
</evidence>
<keyword evidence="5 10" id="KW-0812">Transmembrane</keyword>
<evidence type="ECO:0000256" key="10">
    <source>
        <dbReference type="HAMAP-Rule" id="MF_00115"/>
    </source>
</evidence>
<evidence type="ECO:0000313" key="13">
    <source>
        <dbReference type="Proteomes" id="UP000481872"/>
    </source>
</evidence>
<evidence type="ECO:0000256" key="3">
    <source>
        <dbReference type="ARBA" id="ARBA00022448"/>
    </source>
</evidence>
<dbReference type="PROSITE" id="PS01327">
    <property type="entry name" value="MSCL"/>
    <property type="match status" value="1"/>
</dbReference>
<dbReference type="SUPFAM" id="SSF81330">
    <property type="entry name" value="Gated mechanosensitive channel"/>
    <property type="match status" value="1"/>
</dbReference>
<dbReference type="GO" id="GO:0005886">
    <property type="term" value="C:plasma membrane"/>
    <property type="evidence" value="ECO:0007669"/>
    <property type="project" value="UniProtKB-SubCell"/>
</dbReference>
<accession>A0A6M0H217</accession>
<comment type="subcellular location">
    <subcellularLocation>
        <location evidence="1 10">Cell membrane</location>
        <topology evidence="1 10">Multi-pass membrane protein</topology>
    </subcellularLocation>
</comment>
<feature type="transmembrane region" description="Helical" evidence="10">
    <location>
        <begin position="41"/>
        <end position="60"/>
    </location>
</feature>
<keyword evidence="9 10" id="KW-0407">Ion channel</keyword>
<evidence type="ECO:0000256" key="9">
    <source>
        <dbReference type="ARBA" id="ARBA00023303"/>
    </source>
</evidence>
<gene>
    <name evidence="10 12" type="primary">mscL</name>
    <name evidence="12" type="ORF">G3M99_04930</name>
</gene>
<comment type="caution">
    <text evidence="12">The sequence shown here is derived from an EMBL/GenBank/DDBJ whole genome shotgun (WGS) entry which is preliminary data.</text>
</comment>
<protein>
    <recommendedName>
        <fullName evidence="10">Large-conductance mechanosensitive channel</fullName>
    </recommendedName>
</protein>
<evidence type="ECO:0000256" key="2">
    <source>
        <dbReference type="ARBA" id="ARBA00007254"/>
    </source>
</evidence>
<keyword evidence="4 10" id="KW-1003">Cell membrane</keyword>
<dbReference type="NCBIfam" id="NF001843">
    <property type="entry name" value="PRK00567.1-4"/>
    <property type="match status" value="1"/>
</dbReference>
<evidence type="ECO:0000313" key="12">
    <source>
        <dbReference type="EMBL" id="NEU04214.1"/>
    </source>
</evidence>
<keyword evidence="3 10" id="KW-0813">Transport</keyword>
<comment type="function">
    <text evidence="10">Channel that opens in response to stretch forces in the membrane lipid bilayer. May participate in the regulation of osmotic pressure changes within the cell.</text>
</comment>
<dbReference type="RefSeq" id="WP_061995640.1">
    <property type="nucleotide sequence ID" value="NZ_JAAGPU010000006.1"/>
</dbReference>
<comment type="subunit">
    <text evidence="10">Homopentamer.</text>
</comment>
<comment type="similarity">
    <text evidence="2 10">Belongs to the MscL family.</text>
</comment>
<dbReference type="PRINTS" id="PR01264">
    <property type="entry name" value="MECHCHANNEL"/>
</dbReference>
<name>A0A6M0H217_9CLOT</name>
<feature type="coiled-coil region" evidence="11">
    <location>
        <begin position="100"/>
        <end position="134"/>
    </location>
</feature>
<dbReference type="InterPro" id="IPR001185">
    <property type="entry name" value="MS_channel"/>
</dbReference>
<keyword evidence="13" id="KW-1185">Reference proteome</keyword>
<dbReference type="InterPro" id="IPR019823">
    <property type="entry name" value="Mechanosensitive_channel_CS"/>
</dbReference>
<proteinExistence type="inferred from homology"/>
<dbReference type="HAMAP" id="MF_00115">
    <property type="entry name" value="MscL"/>
    <property type="match status" value="1"/>
</dbReference>
<dbReference type="Proteomes" id="UP000481872">
    <property type="component" value="Unassembled WGS sequence"/>
</dbReference>
<evidence type="ECO:0000256" key="4">
    <source>
        <dbReference type="ARBA" id="ARBA00022475"/>
    </source>
</evidence>
<keyword evidence="7 10" id="KW-0406">Ion transport</keyword>
<dbReference type="PANTHER" id="PTHR30266">
    <property type="entry name" value="MECHANOSENSITIVE CHANNEL MSCL"/>
    <property type="match status" value="1"/>
</dbReference>
<dbReference type="PANTHER" id="PTHR30266:SF2">
    <property type="entry name" value="LARGE-CONDUCTANCE MECHANOSENSITIVE CHANNEL"/>
    <property type="match status" value="1"/>
</dbReference>
<feature type="transmembrane region" description="Helical" evidence="10">
    <location>
        <begin position="80"/>
        <end position="100"/>
    </location>
</feature>
<evidence type="ECO:0000256" key="7">
    <source>
        <dbReference type="ARBA" id="ARBA00023065"/>
    </source>
</evidence>
<dbReference type="NCBIfam" id="TIGR00220">
    <property type="entry name" value="mscL"/>
    <property type="match status" value="1"/>
</dbReference>
<organism evidence="12 13">
    <name type="scientific">Clostridium senegalense</name>
    <dbReference type="NCBI Taxonomy" id="1465809"/>
    <lineage>
        <taxon>Bacteria</taxon>
        <taxon>Bacillati</taxon>
        <taxon>Bacillota</taxon>
        <taxon>Clostridia</taxon>
        <taxon>Eubacteriales</taxon>
        <taxon>Clostridiaceae</taxon>
        <taxon>Clostridium</taxon>
    </lineage>
</organism>
<dbReference type="Pfam" id="PF01741">
    <property type="entry name" value="MscL"/>
    <property type="match status" value="1"/>
</dbReference>
<evidence type="ECO:0000256" key="6">
    <source>
        <dbReference type="ARBA" id="ARBA00022989"/>
    </source>
</evidence>
<dbReference type="Gene3D" id="1.10.1200.120">
    <property type="entry name" value="Large-conductance mechanosensitive channel, MscL, domain 1"/>
    <property type="match status" value="1"/>
</dbReference>
<dbReference type="EMBL" id="JAAGPU010000006">
    <property type="protein sequence ID" value="NEU04214.1"/>
    <property type="molecule type" value="Genomic_DNA"/>
</dbReference>
<keyword evidence="11" id="KW-0175">Coiled coil</keyword>
<keyword evidence="6 10" id="KW-1133">Transmembrane helix</keyword>
<evidence type="ECO:0000256" key="8">
    <source>
        <dbReference type="ARBA" id="ARBA00023136"/>
    </source>
</evidence>
<reference evidence="12 13" key="1">
    <citation type="submission" date="2020-02" db="EMBL/GenBank/DDBJ databases">
        <title>Genome assembly of a novel Clostridium senegalense strain.</title>
        <authorList>
            <person name="Gupta T.B."/>
            <person name="Jauregui R."/>
            <person name="Maclean P."/>
            <person name="Nawarathana A."/>
            <person name="Brightwell G."/>
        </authorList>
    </citation>
    <scope>NUCLEOTIDE SEQUENCE [LARGE SCALE GENOMIC DNA]</scope>
    <source>
        <strain evidence="12 13">AGRFS4</strain>
    </source>
</reference>
<evidence type="ECO:0000256" key="11">
    <source>
        <dbReference type="SAM" id="Coils"/>
    </source>
</evidence>
<keyword evidence="8 10" id="KW-0472">Membrane</keyword>
<sequence length="134" mass="15265">MKKLIKEFKEFAVKGNVIDLAVGVVIGGAFSKIVTSMVNDIIMPIVGFFTGGINFSHFAIEIVKETQNKPAITLNLGMFLQNVVDFLIIALSIFIVIKFINKFKKKYEKEELKEMKINEELEILKEIRDLLKNK</sequence>